<feature type="non-terminal residue" evidence="2">
    <location>
        <position position="1"/>
    </location>
</feature>
<gene>
    <name evidence="2" type="ORF">SSS_653</name>
</gene>
<organism evidence="2">
    <name type="scientific">Sarcoptes scabiei</name>
    <name type="common">Itch mite</name>
    <name type="synonym">Acarus scabiei</name>
    <dbReference type="NCBI Taxonomy" id="52283"/>
    <lineage>
        <taxon>Eukaryota</taxon>
        <taxon>Metazoa</taxon>
        <taxon>Ecdysozoa</taxon>
        <taxon>Arthropoda</taxon>
        <taxon>Chelicerata</taxon>
        <taxon>Arachnida</taxon>
        <taxon>Acari</taxon>
        <taxon>Acariformes</taxon>
        <taxon>Sarcoptiformes</taxon>
        <taxon>Astigmata</taxon>
        <taxon>Psoroptidia</taxon>
        <taxon>Sarcoptoidea</taxon>
        <taxon>Sarcoptidae</taxon>
        <taxon>Sarcoptinae</taxon>
        <taxon>Sarcoptes</taxon>
    </lineage>
</organism>
<feature type="compositionally biased region" description="Basic and acidic residues" evidence="1">
    <location>
        <begin position="1"/>
        <end position="14"/>
    </location>
</feature>
<dbReference type="Proteomes" id="UP000070412">
    <property type="component" value="Unassembled WGS sequence"/>
</dbReference>
<keyword evidence="4" id="KW-1185">Reference proteome</keyword>
<dbReference type="EnsemblMetazoa" id="SSS_653s_mrna">
    <property type="protein sequence ID" value="KAF7489303.1"/>
    <property type="gene ID" value="SSS_653"/>
</dbReference>
<feature type="region of interest" description="Disordered" evidence="1">
    <location>
        <begin position="59"/>
        <end position="78"/>
    </location>
</feature>
<feature type="region of interest" description="Disordered" evidence="1">
    <location>
        <begin position="1"/>
        <end position="23"/>
    </location>
</feature>
<evidence type="ECO:0000256" key="1">
    <source>
        <dbReference type="SAM" id="MobiDB-lite"/>
    </source>
</evidence>
<name>A0A834R3M8_SARSC</name>
<reference evidence="2" key="2">
    <citation type="submission" date="2020-01" db="EMBL/GenBank/DDBJ databases">
        <authorList>
            <person name="Korhonen P.K.K."/>
            <person name="Guangxu M.G."/>
            <person name="Wang T.W."/>
            <person name="Stroehlein A.J.S."/>
            <person name="Young N.D."/>
            <person name="Ang C.-S.A."/>
            <person name="Fernando D.W.F."/>
            <person name="Lu H.L."/>
            <person name="Taylor S.T."/>
            <person name="Ehtesham M.E.M."/>
            <person name="Najaraj S.H.N."/>
            <person name="Harsha G.H.G."/>
            <person name="Madugundu A.M."/>
            <person name="Renuse S.R."/>
            <person name="Holt D.H."/>
            <person name="Pandey A.P."/>
            <person name="Papenfuss A.P."/>
            <person name="Gasser R.B.G."/>
            <person name="Fischer K.F."/>
        </authorList>
    </citation>
    <scope>NUCLEOTIDE SEQUENCE</scope>
    <source>
        <strain evidence="2">SSS_KF_BRIS2020</strain>
    </source>
</reference>
<evidence type="ECO:0000313" key="4">
    <source>
        <dbReference type="Proteomes" id="UP000070412"/>
    </source>
</evidence>
<reference evidence="3" key="3">
    <citation type="submission" date="2022-06" db="UniProtKB">
        <authorList>
            <consortium name="EnsemblMetazoa"/>
        </authorList>
    </citation>
    <scope>IDENTIFICATION</scope>
</reference>
<protein>
    <submittedName>
        <fullName evidence="2 3">Uncharacterized protein</fullName>
    </submittedName>
</protein>
<proteinExistence type="predicted"/>
<evidence type="ECO:0000313" key="2">
    <source>
        <dbReference type="EMBL" id="KAF7489303.1"/>
    </source>
</evidence>
<dbReference type="EMBL" id="WVUK01000065">
    <property type="protein sequence ID" value="KAF7489303.1"/>
    <property type="molecule type" value="Genomic_DNA"/>
</dbReference>
<dbReference type="AlphaFoldDB" id="A0A834R3M8"/>
<evidence type="ECO:0000313" key="3">
    <source>
        <dbReference type="EnsemblMetazoa" id="KAF7489303.1"/>
    </source>
</evidence>
<feature type="compositionally biased region" description="Low complexity" evidence="1">
    <location>
        <begin position="67"/>
        <end position="78"/>
    </location>
</feature>
<dbReference type="OrthoDB" id="6513298at2759"/>
<reference evidence="4" key="1">
    <citation type="journal article" date="2020" name="PLoS Negl. Trop. Dis.">
        <title>High-quality nuclear genome for Sarcoptes scabiei-A critical resource for a neglected parasite.</title>
        <authorList>
            <person name="Korhonen P.K."/>
            <person name="Gasser R.B."/>
            <person name="Ma G."/>
            <person name="Wang T."/>
            <person name="Stroehlein A.J."/>
            <person name="Young N.D."/>
            <person name="Ang C.S."/>
            <person name="Fernando D.D."/>
            <person name="Lu H.C."/>
            <person name="Taylor S."/>
            <person name="Reynolds S.L."/>
            <person name="Mofiz E."/>
            <person name="Najaraj S.H."/>
            <person name="Gowda H."/>
            <person name="Madugundu A."/>
            <person name="Renuse S."/>
            <person name="Holt D."/>
            <person name="Pandey A."/>
            <person name="Papenfuss A.T."/>
            <person name="Fischer K."/>
        </authorList>
    </citation>
    <scope>NUCLEOTIDE SEQUENCE [LARGE SCALE GENOMIC DNA]</scope>
</reference>
<sequence length="384" mass="43449">SNNRPFIERTDHHNNRSWNNDYNPNLLAQSQNDLYSNQSFDANRSQIYRSHPSMIVALPNESSNQPSRASSQLQANSLSSECHYDDRYENRTPQSSSIGSYTIPSVSKSTLTLPIEKMTTTTPLVSPYCLFNTNLTAAYSNEDNDFDREAFSTNEACGRRRSYGSNRFDPINFYDDCIDNDGNQNFGDNQSLRALYYSLDRHRRWSEGCESQVPYNDRDLVDSSSLLPIDLIDGANSSQILPSMRSNQSSIMNRSPKLWTKSSRSSLQPQPIPTSSSLIASDECNCDCQQCCRFGSMQESNQHPSRCPIFEREENTNSNRPRVSFGPSMMYPLSPQRTNYVSDSISIAPRDKKTSSQLTTELLPLDTQIPLQMMGDSALICRIC</sequence>
<accession>A0A834R3M8</accession>